<protein>
    <recommendedName>
        <fullName evidence="9">PUM-HD domain-containing protein</fullName>
    </recommendedName>
</protein>
<evidence type="ECO:0000313" key="7">
    <source>
        <dbReference type="EMBL" id="WFC93744.1"/>
    </source>
</evidence>
<dbReference type="InterPro" id="IPR035979">
    <property type="entry name" value="RBD_domain_sf"/>
</dbReference>
<dbReference type="SUPFAM" id="SSF48371">
    <property type="entry name" value="ARM repeat"/>
    <property type="match status" value="1"/>
</dbReference>
<accession>A0AAF0DTJ2</accession>
<feature type="compositionally biased region" description="Low complexity" evidence="4">
    <location>
        <begin position="39"/>
        <end position="61"/>
    </location>
</feature>
<dbReference type="Pfam" id="PF00806">
    <property type="entry name" value="PUF"/>
    <property type="match status" value="3"/>
</dbReference>
<dbReference type="SUPFAM" id="SSF54928">
    <property type="entry name" value="RNA-binding domain, RBD"/>
    <property type="match status" value="1"/>
</dbReference>
<keyword evidence="8" id="KW-1185">Reference proteome</keyword>
<dbReference type="GO" id="GO:0003723">
    <property type="term" value="F:RNA binding"/>
    <property type="evidence" value="ECO:0007669"/>
    <property type="project" value="UniProtKB-UniRule"/>
</dbReference>
<dbReference type="EMBL" id="CP119951">
    <property type="protein sequence ID" value="WFC93744.1"/>
    <property type="molecule type" value="Genomic_DNA"/>
</dbReference>
<evidence type="ECO:0000256" key="3">
    <source>
        <dbReference type="PROSITE-ProRule" id="PRU00317"/>
    </source>
</evidence>
<keyword evidence="2" id="KW-0694">RNA-binding</keyword>
<dbReference type="PROSITE" id="PS50302">
    <property type="entry name" value="PUM"/>
    <property type="match status" value="2"/>
</dbReference>
<dbReference type="InterPro" id="IPR052645">
    <property type="entry name" value="Pumilio_domain_protein"/>
</dbReference>
<dbReference type="PANTHER" id="PTHR47093">
    <property type="entry name" value="PROTEIN JSN1-RELATED"/>
    <property type="match status" value="1"/>
</dbReference>
<feature type="domain" description="RRM" evidence="5">
    <location>
        <begin position="390"/>
        <end position="476"/>
    </location>
</feature>
<dbReference type="PROSITE" id="PS50303">
    <property type="entry name" value="PUM_HD"/>
    <property type="match status" value="1"/>
</dbReference>
<feature type="region of interest" description="Disordered" evidence="4">
    <location>
        <begin position="902"/>
        <end position="925"/>
    </location>
</feature>
<keyword evidence="1" id="KW-0677">Repeat</keyword>
<feature type="compositionally biased region" description="Basic and acidic residues" evidence="4">
    <location>
        <begin position="1"/>
        <end position="10"/>
    </location>
</feature>
<feature type="domain" description="PUM-HD" evidence="6">
    <location>
        <begin position="546"/>
        <end position="898"/>
    </location>
</feature>
<dbReference type="PROSITE" id="PS50102">
    <property type="entry name" value="RRM"/>
    <property type="match status" value="1"/>
</dbReference>
<feature type="compositionally biased region" description="Pro residues" evidence="4">
    <location>
        <begin position="488"/>
        <end position="500"/>
    </location>
</feature>
<dbReference type="PANTHER" id="PTHR47093:SF1">
    <property type="entry name" value="PROTEIN JSN1-RELATED"/>
    <property type="match status" value="1"/>
</dbReference>
<dbReference type="InterPro" id="IPR012677">
    <property type="entry name" value="Nucleotide-bd_a/b_plait_sf"/>
</dbReference>
<dbReference type="InterPro" id="IPR011989">
    <property type="entry name" value="ARM-like"/>
</dbReference>
<dbReference type="SMART" id="SM00025">
    <property type="entry name" value="Pumilio"/>
    <property type="match status" value="5"/>
</dbReference>
<evidence type="ECO:0008006" key="9">
    <source>
        <dbReference type="Google" id="ProtNLM"/>
    </source>
</evidence>
<dbReference type="InterPro" id="IPR033133">
    <property type="entry name" value="PUM-HD"/>
</dbReference>
<sequence length="986" mass="104191">MSQDLGRPDENQADVWTPPGPWASTLGNGASVPGRPRSSHAAAPSPSADLSASASPLAAMSRVRHAPTSSLSSIMPGLGRTASPPVPLAAGAASARPVGTGRARAGTLPSRFSGPPPAPGLGAQTPSDAFGSRWRFPGSSPMASSDTFAPMFSSVPELSPTPPSFEPFARLATGTRSDSVQLDHEANGLAKTLDFLGLDDAAPMPATRERSHTDAALLAARGAYATAAPGGPVRAPLPSRSSDTRVPVLSATAMQSRMSPMPFGAHDGTTGTGSRAAHLTHRPRATSLSKLDHVPTTASSAGATPLGLSTPVARRASPAASPARAPGHGRHRADTVGALCGPDGRYRTELELHRAAFGADRHAHDVAVPAPNRLRSLTMPGNASSAHADRNVYISQLSAEASTRVLLRLFEPYGVIDDIVLFPHHNGALIQFREAQHASDALAAGVACIGPYLVELLADQRVVPQFSRVEAEWAKSRTGSTAVATAAPPAPMPEAAPPAPRLRHGGTASIVPSSDKGGVPLPLEHVVTLAPEQQRAFGDTLHFRSGPDPAVHALETPETRLYHASIPPVQDGGRSNRRFDNARFRELRKNIEGGQLSQAEVDAVALDHLDVIVELASNYIGNTVVQRFFEQCSESVKTRLLERLAPHLATIGCHKNGTWAAQKIIDCAHTDAQQTLIVEHLQPYVPALLLDQFGNYVVQCVLPFGFPRATFVLDAMVDRCWEIAQGRFGARSMRTVLENPAVPRVHVKRVAMAIILNCVPLATSANGALLLTWLLETSNLDGVMGQLAPRFVPHIAQLATHKLASVTVLRIVGRSTEPEAALLLLGAIFDLPQATVLEEILLDLVHGSQLVAKALQSPMLAPDAYTECVDKVAEILCRHDLVNAPAYRRLAEQVGLAPLDAPRVSPPRLPHAKGTASTPDRLLNPMDGIPPPLMPPSFGMMPPVPYEFAANGGFYVPYTAAPPAFDIPTEPHARSLYAHGAPPPLS</sequence>
<evidence type="ECO:0000259" key="6">
    <source>
        <dbReference type="PROSITE" id="PS50303"/>
    </source>
</evidence>
<evidence type="ECO:0000313" key="8">
    <source>
        <dbReference type="Proteomes" id="UP001216638"/>
    </source>
</evidence>
<proteinExistence type="predicted"/>
<evidence type="ECO:0000256" key="1">
    <source>
        <dbReference type="ARBA" id="ARBA00022737"/>
    </source>
</evidence>
<dbReference type="InterPro" id="IPR000504">
    <property type="entry name" value="RRM_dom"/>
</dbReference>
<evidence type="ECO:0000256" key="4">
    <source>
        <dbReference type="SAM" id="MobiDB-lite"/>
    </source>
</evidence>
<dbReference type="CDD" id="cd00590">
    <property type="entry name" value="RRM_SF"/>
    <property type="match status" value="1"/>
</dbReference>
<evidence type="ECO:0000256" key="2">
    <source>
        <dbReference type="PROSITE-ProRule" id="PRU00176"/>
    </source>
</evidence>
<dbReference type="Gene3D" id="3.30.70.330">
    <property type="match status" value="1"/>
</dbReference>
<feature type="repeat" description="Pumilio" evidence="3">
    <location>
        <begin position="680"/>
        <end position="718"/>
    </location>
</feature>
<feature type="region of interest" description="Disordered" evidence="4">
    <location>
        <begin position="258"/>
        <end position="333"/>
    </location>
</feature>
<dbReference type="Proteomes" id="UP001216638">
    <property type="component" value="Chromosome 1"/>
</dbReference>
<dbReference type="InterPro" id="IPR001313">
    <property type="entry name" value="Pumilio_RNA-bd_rpt"/>
</dbReference>
<feature type="region of interest" description="Disordered" evidence="4">
    <location>
        <begin position="1"/>
        <end position="121"/>
    </location>
</feature>
<dbReference type="AlphaFoldDB" id="A0AAF0DTJ2"/>
<dbReference type="Gene3D" id="1.25.10.10">
    <property type="entry name" value="Leucine-rich Repeat Variant"/>
    <property type="match status" value="1"/>
</dbReference>
<feature type="compositionally biased region" description="Low complexity" evidence="4">
    <location>
        <begin position="313"/>
        <end position="326"/>
    </location>
</feature>
<organism evidence="7 8">
    <name type="scientific">Malassezia brasiliensis</name>
    <dbReference type="NCBI Taxonomy" id="1821822"/>
    <lineage>
        <taxon>Eukaryota</taxon>
        <taxon>Fungi</taxon>
        <taxon>Dikarya</taxon>
        <taxon>Basidiomycota</taxon>
        <taxon>Ustilaginomycotina</taxon>
        <taxon>Malasseziomycetes</taxon>
        <taxon>Malasseziales</taxon>
        <taxon>Malasseziaceae</taxon>
        <taxon>Malassezia</taxon>
    </lineage>
</organism>
<name>A0AAF0DTJ2_9BASI</name>
<evidence type="ECO:0000259" key="5">
    <source>
        <dbReference type="PROSITE" id="PS50102"/>
    </source>
</evidence>
<dbReference type="InterPro" id="IPR016024">
    <property type="entry name" value="ARM-type_fold"/>
</dbReference>
<reference evidence="7" key="1">
    <citation type="submission" date="2023-03" db="EMBL/GenBank/DDBJ databases">
        <title>Mating type loci evolution in Malassezia.</title>
        <authorList>
            <person name="Coelho M.A."/>
        </authorList>
    </citation>
    <scope>NUCLEOTIDE SEQUENCE</scope>
    <source>
        <strain evidence="7">CBS 14135</strain>
    </source>
</reference>
<feature type="repeat" description="Pumilio" evidence="3">
    <location>
        <begin position="605"/>
        <end position="642"/>
    </location>
</feature>
<dbReference type="GO" id="GO:0000288">
    <property type="term" value="P:nuclear-transcribed mRNA catabolic process, deadenylation-dependent decay"/>
    <property type="evidence" value="ECO:0007669"/>
    <property type="project" value="TreeGrafter"/>
</dbReference>
<feature type="region of interest" description="Disordered" evidence="4">
    <location>
        <begin position="479"/>
        <end position="502"/>
    </location>
</feature>
<gene>
    <name evidence="7" type="ORF">MBRA1_000367</name>
</gene>